<dbReference type="NCBIfam" id="TIGR00976">
    <property type="entry name" value="CocE_NonD"/>
    <property type="match status" value="1"/>
</dbReference>
<dbReference type="Gene3D" id="3.40.50.1820">
    <property type="entry name" value="alpha/beta hydrolase"/>
    <property type="match status" value="1"/>
</dbReference>
<dbReference type="SUPFAM" id="SSF49785">
    <property type="entry name" value="Galactose-binding domain-like"/>
    <property type="match status" value="1"/>
</dbReference>
<protein>
    <submittedName>
        <fullName evidence="3">CocE/NonD family hydrolase</fullName>
    </submittedName>
</protein>
<keyword evidence="1 3" id="KW-0378">Hydrolase</keyword>
<dbReference type="InterPro" id="IPR008979">
    <property type="entry name" value="Galactose-bd-like_sf"/>
</dbReference>
<accession>A0A8I1X4D6</accession>
<evidence type="ECO:0000313" key="3">
    <source>
        <dbReference type="EMBL" id="MBO8222477.1"/>
    </source>
</evidence>
<dbReference type="Pfam" id="PF08530">
    <property type="entry name" value="PepX_C"/>
    <property type="match status" value="1"/>
</dbReference>
<dbReference type="InterPro" id="IPR005674">
    <property type="entry name" value="CocE/Ser_esterase"/>
</dbReference>
<name>A0A8I1X4D6_PROMR</name>
<evidence type="ECO:0000256" key="1">
    <source>
        <dbReference type="ARBA" id="ARBA00022801"/>
    </source>
</evidence>
<feature type="domain" description="Xaa-Pro dipeptidyl-peptidase C-terminal" evidence="2">
    <location>
        <begin position="282"/>
        <end position="519"/>
    </location>
</feature>
<organism evidence="3 4">
    <name type="scientific">Prochlorococcus marinus str. XMU1401</name>
    <dbReference type="NCBI Taxonomy" id="2052594"/>
    <lineage>
        <taxon>Bacteria</taxon>
        <taxon>Bacillati</taxon>
        <taxon>Cyanobacteriota</taxon>
        <taxon>Cyanophyceae</taxon>
        <taxon>Synechococcales</taxon>
        <taxon>Prochlorococcaceae</taxon>
        <taxon>Prochlorococcus</taxon>
    </lineage>
</organism>
<dbReference type="RefSeq" id="WP_100883397.1">
    <property type="nucleotide sequence ID" value="NZ_JAAORC010000001.1"/>
</dbReference>
<dbReference type="SUPFAM" id="SSF53474">
    <property type="entry name" value="alpha/beta-Hydrolases"/>
    <property type="match status" value="1"/>
</dbReference>
<dbReference type="Gene3D" id="2.60.120.260">
    <property type="entry name" value="Galactose-binding domain-like"/>
    <property type="match status" value="1"/>
</dbReference>
<evidence type="ECO:0000313" key="4">
    <source>
        <dbReference type="Proteomes" id="UP000666562"/>
    </source>
</evidence>
<dbReference type="EMBL" id="JAAORC010000001">
    <property type="protein sequence ID" value="MBO8222477.1"/>
    <property type="molecule type" value="Genomic_DNA"/>
</dbReference>
<evidence type="ECO:0000259" key="2">
    <source>
        <dbReference type="SMART" id="SM00939"/>
    </source>
</evidence>
<dbReference type="Pfam" id="PF02129">
    <property type="entry name" value="Peptidase_S15"/>
    <property type="match status" value="1"/>
</dbReference>
<dbReference type="InterPro" id="IPR029058">
    <property type="entry name" value="AB_hydrolase_fold"/>
</dbReference>
<comment type="caution">
    <text evidence="3">The sequence shown here is derived from an EMBL/GenBank/DDBJ whole genome shotgun (WGS) entry which is preliminary data.</text>
</comment>
<sequence>MSGLKWFDKSLVLRDGVRLISRIWLPNSNGPWPALLMRQPYGREIASTVTYSHPEWWASKGYMVIIQDVRGMGSSEGVFNGFSQEASDTSETHEWVRSLKECNGKLGLYGFSYQGFTQLTGELNSKPPDCLSPAMTGMNIKNHWCSDGGAYWWHNNIAWGLQIAALKMKREKKLLEWEKIRLALENKSYLREGIDILKKYDPNSFVLEWLKNLNIARPFQEFKPISTWIKQPMLIIGGLWDPHLKGAFDLYKISKEAGGNPEIIIGNATHLNWWKGSQESLLKFFDKHLKSDEKFNAKNYKDEKKIWNISLNKWEELDNKFHPEFIFGLKSDGIANVEVEDGSLTINSKGLGWFTIVSDPWRPTPSDGGHLGPNPGTFNRSIIDKRLDVGVFQTNSFEEDQYLRGVPTLEIQVKSDQPNFDICLALSLVEEGNEKVNQFSTGFLRVKNSKISEECIYQITMQPTNICLIKGSKLRLSISAAAYPAIGVNPGFEEGNVGAPSANHRVITLSFSLKKTFMKMTPFFSK</sequence>
<dbReference type="GO" id="GO:0008239">
    <property type="term" value="F:dipeptidyl-peptidase activity"/>
    <property type="evidence" value="ECO:0007669"/>
    <property type="project" value="InterPro"/>
</dbReference>
<gene>
    <name evidence="3" type="ORF">HA142_03030</name>
</gene>
<reference evidence="3" key="1">
    <citation type="submission" date="2020-03" db="EMBL/GenBank/DDBJ databases">
        <title>Genome differentiation and subclade ecological adaptation of Prochlorococcus HLII clade in the global ocean.</title>
        <authorList>
            <person name="Yan W."/>
            <person name="Fen X."/>
            <person name="Zhang W."/>
        </authorList>
    </citation>
    <scope>NUCLEOTIDE SEQUENCE</scope>
    <source>
        <strain evidence="3">XMU1401</strain>
    </source>
</reference>
<dbReference type="InterPro" id="IPR013736">
    <property type="entry name" value="Xaa-Pro_dipept_C"/>
</dbReference>
<dbReference type="InterPro" id="IPR000383">
    <property type="entry name" value="Xaa-Pro-like_dom"/>
</dbReference>
<proteinExistence type="predicted"/>
<dbReference type="SMART" id="SM00939">
    <property type="entry name" value="PepX_C"/>
    <property type="match status" value="1"/>
</dbReference>
<dbReference type="Proteomes" id="UP000666562">
    <property type="component" value="Unassembled WGS sequence"/>
</dbReference>
<dbReference type="AlphaFoldDB" id="A0A8I1X4D6"/>
<dbReference type="Gene3D" id="1.10.3020.10">
    <property type="entry name" value="alpha-amino acid ester hydrolase ( Helical cap domain)"/>
    <property type="match status" value="1"/>
</dbReference>